<protein>
    <submittedName>
        <fullName evidence="2">Uncharacterized protein</fullName>
    </submittedName>
</protein>
<reference evidence="2" key="1">
    <citation type="journal article" date="2018" name="DNA Res.">
        <title>Multiple hybrid de novo genome assembly of finger millet, an orphan allotetraploid crop.</title>
        <authorList>
            <person name="Hatakeyama M."/>
            <person name="Aluri S."/>
            <person name="Balachadran M.T."/>
            <person name="Sivarajan S.R."/>
            <person name="Patrignani A."/>
            <person name="Gruter S."/>
            <person name="Poveda L."/>
            <person name="Shimizu-Inatsugi R."/>
            <person name="Baeten J."/>
            <person name="Francoijs K.J."/>
            <person name="Nataraja K.N."/>
            <person name="Reddy Y.A.N."/>
            <person name="Phadnis S."/>
            <person name="Ravikumar R.L."/>
            <person name="Schlapbach R."/>
            <person name="Sreeman S.M."/>
            <person name="Shimizu K.K."/>
        </authorList>
    </citation>
    <scope>NUCLEOTIDE SEQUENCE</scope>
</reference>
<dbReference type="AlphaFoldDB" id="A0AAV5CSG8"/>
<keyword evidence="3" id="KW-1185">Reference proteome</keyword>
<reference evidence="2" key="2">
    <citation type="submission" date="2021-12" db="EMBL/GenBank/DDBJ databases">
        <title>Resequencing data analysis of finger millet.</title>
        <authorList>
            <person name="Hatakeyama M."/>
            <person name="Aluri S."/>
            <person name="Balachadran M.T."/>
            <person name="Sivarajan S.R."/>
            <person name="Poveda L."/>
            <person name="Shimizu-Inatsugi R."/>
            <person name="Schlapbach R."/>
            <person name="Sreeman S.M."/>
            <person name="Shimizu K.K."/>
        </authorList>
    </citation>
    <scope>NUCLEOTIDE SEQUENCE</scope>
</reference>
<name>A0AAV5CSG8_ELECO</name>
<organism evidence="2 3">
    <name type="scientific">Eleusine coracana subsp. coracana</name>
    <dbReference type="NCBI Taxonomy" id="191504"/>
    <lineage>
        <taxon>Eukaryota</taxon>
        <taxon>Viridiplantae</taxon>
        <taxon>Streptophyta</taxon>
        <taxon>Embryophyta</taxon>
        <taxon>Tracheophyta</taxon>
        <taxon>Spermatophyta</taxon>
        <taxon>Magnoliopsida</taxon>
        <taxon>Liliopsida</taxon>
        <taxon>Poales</taxon>
        <taxon>Poaceae</taxon>
        <taxon>PACMAD clade</taxon>
        <taxon>Chloridoideae</taxon>
        <taxon>Cynodonteae</taxon>
        <taxon>Eleusininae</taxon>
        <taxon>Eleusine</taxon>
    </lineage>
</organism>
<sequence length="69" mass="7499">MHQKGGLGLHHKGGRRREASTWYAMEVQKADLPSLALGVDDSEVDLPCVGGDDVDLPSRGDDGAELPWW</sequence>
<gene>
    <name evidence="2" type="primary">ga18083</name>
    <name evidence="2" type="ORF">PR202_ga18083</name>
</gene>
<comment type="caution">
    <text evidence="2">The sequence shown here is derived from an EMBL/GenBank/DDBJ whole genome shotgun (WGS) entry which is preliminary data.</text>
</comment>
<proteinExistence type="predicted"/>
<dbReference type="EMBL" id="BQKI01000008">
    <property type="protein sequence ID" value="GJN00862.1"/>
    <property type="molecule type" value="Genomic_DNA"/>
</dbReference>
<accession>A0AAV5CSG8</accession>
<evidence type="ECO:0000313" key="2">
    <source>
        <dbReference type="EMBL" id="GJN00862.1"/>
    </source>
</evidence>
<evidence type="ECO:0000313" key="3">
    <source>
        <dbReference type="Proteomes" id="UP001054889"/>
    </source>
</evidence>
<dbReference type="Proteomes" id="UP001054889">
    <property type="component" value="Unassembled WGS sequence"/>
</dbReference>
<evidence type="ECO:0000256" key="1">
    <source>
        <dbReference type="SAM" id="MobiDB-lite"/>
    </source>
</evidence>
<feature type="region of interest" description="Disordered" evidence="1">
    <location>
        <begin position="48"/>
        <end position="69"/>
    </location>
</feature>